<comment type="function">
    <text evidence="1">Catalyzes oxygen-dependent 5-hydroxyuridine (ho5U) modification at position 34 in tRNAs.</text>
</comment>
<dbReference type="SMART" id="SM00450">
    <property type="entry name" value="RHOD"/>
    <property type="match status" value="1"/>
</dbReference>
<dbReference type="InterPro" id="IPR036873">
    <property type="entry name" value="Rhodanese-like_dom_sf"/>
</dbReference>
<dbReference type="PATRIC" id="fig|1806891.3.peg.358"/>
<dbReference type="PROSITE" id="PS50206">
    <property type="entry name" value="RHODANESE_3"/>
    <property type="match status" value="1"/>
</dbReference>
<reference evidence="3 4" key="1">
    <citation type="submission" date="2016-03" db="EMBL/GenBank/DDBJ databases">
        <title>Culture-independent genomics supports pathogen discovery for uncultivable bacteria within the genus Chlamydia.</title>
        <authorList>
            <person name="Taylor-Brown A."/>
            <person name="Bachmann N.L."/>
            <person name="Borel N."/>
            <person name="Polkinghorne A."/>
        </authorList>
    </citation>
    <scope>NUCLEOTIDE SEQUENCE [LARGE SCALE GENOMIC DNA]</scope>
    <source>
        <strain evidence="3 4">2742-308</strain>
    </source>
</reference>
<dbReference type="Proteomes" id="UP000078162">
    <property type="component" value="Chromosome"/>
</dbReference>
<dbReference type="OrthoDB" id="9778326at2"/>
<feature type="domain" description="Rhodanese" evidence="2">
    <location>
        <begin position="122"/>
        <end position="218"/>
    </location>
</feature>
<keyword evidence="1" id="KW-0560">Oxidoreductase</keyword>
<gene>
    <name evidence="1" type="primary">trhO</name>
    <name evidence="3" type="ORF">Cs308_0367</name>
</gene>
<evidence type="ECO:0000313" key="4">
    <source>
        <dbReference type="Proteomes" id="UP000078162"/>
    </source>
</evidence>
<dbReference type="PANTHER" id="PTHR43268:SF3">
    <property type="entry name" value="RHODANESE-LIKE DOMAIN-CONTAINING PROTEIN 7-RELATED"/>
    <property type="match status" value="1"/>
</dbReference>
<keyword evidence="1" id="KW-0819">tRNA processing</keyword>
<dbReference type="Pfam" id="PF12368">
    <property type="entry name" value="Rhodanese_C"/>
    <property type="match status" value="1"/>
</dbReference>
<dbReference type="Gene3D" id="3.40.250.10">
    <property type="entry name" value="Rhodanese-like domain"/>
    <property type="match status" value="1"/>
</dbReference>
<accession>A0A1A9HU77</accession>
<dbReference type="SUPFAM" id="SSF52821">
    <property type="entry name" value="Rhodanese/Cell cycle control phosphatase"/>
    <property type="match status" value="1"/>
</dbReference>
<dbReference type="Gene3D" id="3.30.70.100">
    <property type="match status" value="1"/>
</dbReference>
<dbReference type="Pfam" id="PF17773">
    <property type="entry name" value="UPF0176_N"/>
    <property type="match status" value="1"/>
</dbReference>
<dbReference type="RefSeq" id="WP_066481858.1">
    <property type="nucleotide sequence ID" value="NZ_CP014639.1"/>
</dbReference>
<dbReference type="PANTHER" id="PTHR43268">
    <property type="entry name" value="THIOSULFATE SULFURTRANSFERASE/RHODANESE-LIKE DOMAIN-CONTAINING PROTEIN 2"/>
    <property type="match status" value="1"/>
</dbReference>
<dbReference type="InterPro" id="IPR020936">
    <property type="entry name" value="TrhO"/>
</dbReference>
<organism evidence="3 4">
    <name type="scientific">Candidatus Chlamydia sanziniae</name>
    <dbReference type="NCBI Taxonomy" id="1806891"/>
    <lineage>
        <taxon>Bacteria</taxon>
        <taxon>Pseudomonadati</taxon>
        <taxon>Chlamydiota</taxon>
        <taxon>Chlamydiia</taxon>
        <taxon>Chlamydiales</taxon>
        <taxon>Chlamydiaceae</taxon>
        <taxon>Chlamydia/Chlamydophila group</taxon>
        <taxon>Chlamydia</taxon>
    </lineage>
</organism>
<dbReference type="STRING" id="1806891.Cs308_0367"/>
<dbReference type="NCBIfam" id="NF001134">
    <property type="entry name" value="PRK00142.1-2"/>
    <property type="match status" value="1"/>
</dbReference>
<name>A0A1A9HU77_9CHLA</name>
<comment type="catalytic activity">
    <reaction evidence="1">
        <text>uridine(34) in tRNA + AH2 + O2 = 5-hydroxyuridine(34) in tRNA + A + H2O</text>
        <dbReference type="Rhea" id="RHEA:64224"/>
        <dbReference type="Rhea" id="RHEA-COMP:11727"/>
        <dbReference type="Rhea" id="RHEA-COMP:13381"/>
        <dbReference type="ChEBI" id="CHEBI:13193"/>
        <dbReference type="ChEBI" id="CHEBI:15377"/>
        <dbReference type="ChEBI" id="CHEBI:15379"/>
        <dbReference type="ChEBI" id="CHEBI:17499"/>
        <dbReference type="ChEBI" id="CHEBI:65315"/>
        <dbReference type="ChEBI" id="CHEBI:136877"/>
    </reaction>
</comment>
<dbReference type="CDD" id="cd01518">
    <property type="entry name" value="RHOD_YceA"/>
    <property type="match status" value="1"/>
</dbReference>
<dbReference type="InterPro" id="IPR022111">
    <property type="entry name" value="Rhodanese_C"/>
</dbReference>
<dbReference type="GO" id="GO:0006400">
    <property type="term" value="P:tRNA modification"/>
    <property type="evidence" value="ECO:0007669"/>
    <property type="project" value="UniProtKB-UniRule"/>
</dbReference>
<protein>
    <recommendedName>
        <fullName evidence="1">tRNA uridine(34) hydroxylase</fullName>
        <ecNumber evidence="1">1.14.-.-</ecNumber>
    </recommendedName>
    <alternativeName>
        <fullName evidence="1">tRNA hydroxylation protein O</fullName>
    </alternativeName>
</protein>
<dbReference type="EMBL" id="CP014639">
    <property type="protein sequence ID" value="ANH78538.1"/>
    <property type="molecule type" value="Genomic_DNA"/>
</dbReference>
<evidence type="ECO:0000313" key="3">
    <source>
        <dbReference type="EMBL" id="ANH78538.1"/>
    </source>
</evidence>
<evidence type="ECO:0000256" key="1">
    <source>
        <dbReference type="HAMAP-Rule" id="MF_00469"/>
    </source>
</evidence>
<dbReference type="Pfam" id="PF00581">
    <property type="entry name" value="Rhodanese"/>
    <property type="match status" value="1"/>
</dbReference>
<sequence>MKKSYYALAYYSITPVENPHEEIALHKKFLQNLDVACRIYISEQGINGQLSGYYLDAEYYMDWLKQRPCFLGIKFKIHHIKENIFPRITVKYRKELATLGCNVDLSLQAKHISPQEWHAKLQQNQCLVLDVRNNYEWKIGHFENALLPNIKTFREFPLYAERLVQEYDPETTPIMMYCTGGIRCELYSPLVLEKGFKEVYQLDGGVIAYGQHVGTGKWLGKLFVFDDRLAIPIDEQNPNVASIASCSYCSISSDSYYNCANTDCNLLFLCCKDCISQHYGCCSPECLRSPRLRKFNASRGNKPFRRIHLCETGSDTEEVLSCSTSSLVQQTYRAEVSLK</sequence>
<dbReference type="InterPro" id="IPR001763">
    <property type="entry name" value="Rhodanese-like_dom"/>
</dbReference>
<dbReference type="NCBIfam" id="NF001135">
    <property type="entry name" value="PRK00142.1-3"/>
    <property type="match status" value="1"/>
</dbReference>
<dbReference type="HAMAP" id="MF_00469">
    <property type="entry name" value="TrhO"/>
    <property type="match status" value="1"/>
</dbReference>
<dbReference type="AlphaFoldDB" id="A0A1A9HU77"/>
<dbReference type="GO" id="GO:0016705">
    <property type="term" value="F:oxidoreductase activity, acting on paired donors, with incorporation or reduction of molecular oxygen"/>
    <property type="evidence" value="ECO:0007669"/>
    <property type="project" value="UniProtKB-UniRule"/>
</dbReference>
<dbReference type="KEGG" id="csaz:Cs308_0367"/>
<comment type="similarity">
    <text evidence="1">Belongs to the TrhO family.</text>
</comment>
<dbReference type="InterPro" id="IPR040503">
    <property type="entry name" value="TRHO_N"/>
</dbReference>
<proteinExistence type="inferred from homology"/>
<evidence type="ECO:0000259" key="2">
    <source>
        <dbReference type="PROSITE" id="PS50206"/>
    </source>
</evidence>
<dbReference type="EC" id="1.14.-.-" evidence="1"/>
<keyword evidence="4" id="KW-1185">Reference proteome</keyword>